<dbReference type="SUPFAM" id="SSF53955">
    <property type="entry name" value="Lysozyme-like"/>
    <property type="match status" value="1"/>
</dbReference>
<evidence type="ECO:0000256" key="9">
    <source>
        <dbReference type="ARBA" id="ARBA00022984"/>
    </source>
</evidence>
<evidence type="ECO:0000256" key="5">
    <source>
        <dbReference type="ARBA" id="ARBA00022676"/>
    </source>
</evidence>
<evidence type="ECO:0000256" key="8">
    <source>
        <dbReference type="ARBA" id="ARBA00022960"/>
    </source>
</evidence>
<keyword evidence="6" id="KW-0808">Transferase</keyword>
<dbReference type="InterPro" id="IPR036950">
    <property type="entry name" value="PBP_transglycosylase"/>
</dbReference>
<dbReference type="FunFam" id="1.10.3810.10:FF:000001">
    <property type="entry name" value="Penicillin-binding protein 1A"/>
    <property type="match status" value="1"/>
</dbReference>
<dbReference type="Gene3D" id="3.40.710.10">
    <property type="entry name" value="DD-peptidase/beta-lactamase superfamily"/>
    <property type="match status" value="1"/>
</dbReference>
<feature type="compositionally biased region" description="Pro residues" evidence="14">
    <location>
        <begin position="699"/>
        <end position="718"/>
    </location>
</feature>
<comment type="caution">
    <text evidence="18">The sequence shown here is derived from an EMBL/GenBank/DDBJ whole genome shotgun (WGS) entry which is preliminary data.</text>
</comment>
<evidence type="ECO:0000256" key="2">
    <source>
        <dbReference type="ARBA" id="ARBA00007739"/>
    </source>
</evidence>
<feature type="transmembrane region" description="Helical" evidence="15">
    <location>
        <begin position="21"/>
        <end position="47"/>
    </location>
</feature>
<keyword evidence="10" id="KW-0511">Multifunctional enzyme</keyword>
<proteinExistence type="inferred from homology"/>
<sequence length="737" mass="79652">MGVRTRRARQHSKTHAVKFGIAGAFGFMALFGIALAFSLSSLISSWLEDLPDYASADAYVVGEPTTVYAADHSVIAEFYLQNRRSVNKDQISPYVLKAIVDTEDSRFYKHNGVDPQGIVRAVVKTARGGSEGASTITQQLVRNTVLSKEQFEQTIRRKVREAYISIQMEKMYTKDQILNMYLNTIYFGHGAYGIQAAAITYFNKDAKDLTLAESATLAGLPQAPSSYDPLVNPDNAVARRNIVLQRMLTSGDITQDECDAATAEPLQVNAGKFSDSKGRYPYFSDYIKQLLLADFDKNTVMQGGLKVYTTLDPAIQDKAQQATDKRLKLIGNKRLEAALVAVEPQTGHIKAMIGGKDYNTNQFNLATQAYRQTGSSFKTFTLACAINNGMSPQTRVNCNSPIQISPLWTLGNFGNQSFGTISIEHAFAVSSNTGFVQVAQTLGNNNVADMAHNLGVHAKLDAYDSMTLGVDGVPVIQMAEAYATIAAGGQHRDAIAITKIEDRNGNTVYEHKDAPSQVISPEVARATIDVMKGVCKAGGTASQLAGSVRIKQPIAGKTGTSQECRDLWFCGITPNLSVAIWFGYIEEVPVRVGGGLGHPYNTAVPLFGDFINLALGDAGVADFPDATGTINFKPNDSWTFKFTSADANTAQTDTLETLETEETQEQQTQTQHENHNQNANTHEHNSGGENPNQPGNENPNPPRPRPNPSPSPNPPSPNPGGGGNPGGHNGGQSPNEH</sequence>
<accession>F1T650</accession>
<gene>
    <name evidence="18" type="ORF">HMPREF0091_10950</name>
</gene>
<evidence type="ECO:0000259" key="17">
    <source>
        <dbReference type="Pfam" id="PF00912"/>
    </source>
</evidence>
<protein>
    <submittedName>
        <fullName evidence="18">Penicillin-binding protein, 1A family</fullName>
    </submittedName>
</protein>
<dbReference type="AlphaFoldDB" id="F1T650"/>
<dbReference type="InterPro" id="IPR050396">
    <property type="entry name" value="Glycosyltr_51/Transpeptidase"/>
</dbReference>
<dbReference type="PANTHER" id="PTHR32282:SF33">
    <property type="entry name" value="PEPTIDOGLYCAN GLYCOSYLTRANSFERASE"/>
    <property type="match status" value="1"/>
</dbReference>
<dbReference type="Pfam" id="PF00912">
    <property type="entry name" value="Transgly"/>
    <property type="match status" value="1"/>
</dbReference>
<feature type="compositionally biased region" description="Low complexity" evidence="14">
    <location>
        <begin position="665"/>
        <end position="680"/>
    </location>
</feature>
<dbReference type="GO" id="GO:0009252">
    <property type="term" value="P:peptidoglycan biosynthetic process"/>
    <property type="evidence" value="ECO:0007669"/>
    <property type="project" value="UniProtKB-KW"/>
</dbReference>
<evidence type="ECO:0000256" key="12">
    <source>
        <dbReference type="ARBA" id="ARBA00034000"/>
    </source>
</evidence>
<evidence type="ECO:0000256" key="14">
    <source>
        <dbReference type="SAM" id="MobiDB-lite"/>
    </source>
</evidence>
<evidence type="ECO:0000256" key="6">
    <source>
        <dbReference type="ARBA" id="ARBA00022679"/>
    </source>
</evidence>
<feature type="domain" description="Glycosyl transferase family 51" evidence="17">
    <location>
        <begin position="73"/>
        <end position="247"/>
    </location>
</feature>
<keyword evidence="7" id="KW-0378">Hydrolase</keyword>
<dbReference type="GO" id="GO:0008658">
    <property type="term" value="F:penicillin binding"/>
    <property type="evidence" value="ECO:0007669"/>
    <property type="project" value="InterPro"/>
</dbReference>
<dbReference type="NCBIfam" id="TIGR02074">
    <property type="entry name" value="PBP_1a_fam"/>
    <property type="match status" value="1"/>
</dbReference>
<evidence type="ECO:0000256" key="13">
    <source>
        <dbReference type="ARBA" id="ARBA00049902"/>
    </source>
</evidence>
<evidence type="ECO:0000256" key="15">
    <source>
        <dbReference type="SAM" id="Phobius"/>
    </source>
</evidence>
<keyword evidence="3" id="KW-0121">Carboxypeptidase</keyword>
<evidence type="ECO:0000313" key="18">
    <source>
        <dbReference type="EMBL" id="EGF22955.1"/>
    </source>
</evidence>
<feature type="region of interest" description="Disordered" evidence="14">
    <location>
        <begin position="659"/>
        <end position="737"/>
    </location>
</feature>
<dbReference type="Gene3D" id="1.10.3810.10">
    <property type="entry name" value="Biosynthetic peptidoglycan transglycosylase-like"/>
    <property type="match status" value="1"/>
</dbReference>
<dbReference type="GO" id="GO:0030288">
    <property type="term" value="C:outer membrane-bounded periplasmic space"/>
    <property type="evidence" value="ECO:0007669"/>
    <property type="project" value="TreeGrafter"/>
</dbReference>
<keyword evidence="19" id="KW-1185">Reference proteome</keyword>
<dbReference type="InterPro" id="IPR001264">
    <property type="entry name" value="Glyco_trans_51"/>
</dbReference>
<keyword evidence="11" id="KW-0961">Cell wall biogenesis/degradation</keyword>
<keyword evidence="5" id="KW-0328">Glycosyltransferase</keyword>
<dbReference type="GO" id="GO:0008360">
    <property type="term" value="P:regulation of cell shape"/>
    <property type="evidence" value="ECO:0007669"/>
    <property type="project" value="UniProtKB-KW"/>
</dbReference>
<evidence type="ECO:0000256" key="4">
    <source>
        <dbReference type="ARBA" id="ARBA00022670"/>
    </source>
</evidence>
<dbReference type="RefSeq" id="WP_006303146.1">
    <property type="nucleotide sequence ID" value="NZ_ACGK02000002.1"/>
</dbReference>
<keyword evidence="8" id="KW-0133">Cell shape</keyword>
<dbReference type="InterPro" id="IPR023346">
    <property type="entry name" value="Lysozyme-like_dom_sf"/>
</dbReference>
<evidence type="ECO:0000256" key="7">
    <source>
        <dbReference type="ARBA" id="ARBA00022801"/>
    </source>
</evidence>
<feature type="compositionally biased region" description="Low complexity" evidence="14">
    <location>
        <begin position="687"/>
        <end position="698"/>
    </location>
</feature>
<dbReference type="OrthoDB" id="9766909at2"/>
<reference evidence="18 19" key="1">
    <citation type="submission" date="2011-02" db="EMBL/GenBank/DDBJ databases">
        <authorList>
            <person name="Muzny D."/>
            <person name="Qin X."/>
            <person name="Buhay C."/>
            <person name="Dugan-Rocha S."/>
            <person name="Ding Y."/>
            <person name="Chen G."/>
            <person name="Hawes A."/>
            <person name="Holder M."/>
            <person name="Jhangiani S."/>
            <person name="Johnson A."/>
            <person name="Khan Z."/>
            <person name="Li Z."/>
            <person name="Liu W."/>
            <person name="Liu X."/>
            <person name="Perez L."/>
            <person name="Shen H."/>
            <person name="Wang Q."/>
            <person name="Watt J."/>
            <person name="Xi L."/>
            <person name="Xin Y."/>
            <person name="Zhou J."/>
            <person name="Deng J."/>
            <person name="Jiang H."/>
            <person name="Liu Y."/>
            <person name="Qu J."/>
            <person name="Song X.-Z."/>
            <person name="Zhang L."/>
            <person name="Villasana D."/>
            <person name="Johnson A."/>
            <person name="Liu J."/>
            <person name="Liyanage D."/>
            <person name="Lorensuhewa L."/>
            <person name="Robinson T."/>
            <person name="Song A."/>
            <person name="Song B.-B."/>
            <person name="Dinh H."/>
            <person name="Thornton R."/>
            <person name="Coyle M."/>
            <person name="Francisco L."/>
            <person name="Jackson L."/>
            <person name="Javaid M."/>
            <person name="Korchina V."/>
            <person name="Kovar C."/>
            <person name="Mata R."/>
            <person name="Mathew T."/>
            <person name="Ngo R."/>
            <person name="Nguyen L."/>
            <person name="Nguyen N."/>
            <person name="Okwuonu G."/>
            <person name="Ongeri F."/>
            <person name="Pham C."/>
            <person name="Simmons D."/>
            <person name="Wilczek-Boney K."/>
            <person name="Hale W."/>
            <person name="Jakkamsetti A."/>
            <person name="Pham P."/>
            <person name="Ruth R."/>
            <person name="San Lucas F."/>
            <person name="Warren J."/>
            <person name="Zhang J."/>
            <person name="Zhao Z."/>
            <person name="Zhou C."/>
            <person name="Zhu D."/>
            <person name="Lee S."/>
            <person name="Bess C."/>
            <person name="Blankenburg K."/>
            <person name="Forbes L."/>
            <person name="Fu Q."/>
            <person name="Gubbala S."/>
            <person name="Hirani K."/>
            <person name="Jayaseelan J.C."/>
            <person name="Lara F."/>
            <person name="Munidasa M."/>
            <person name="Palculict T."/>
            <person name="Patil S."/>
            <person name="Pu L.-L."/>
            <person name="Saada N."/>
            <person name="Tang L."/>
            <person name="Weissenberger G."/>
            <person name="Zhu Y."/>
            <person name="Hemphill L."/>
            <person name="Shang Y."/>
            <person name="Youmans B."/>
            <person name="Ayvaz T."/>
            <person name="Ross M."/>
            <person name="Santibanez J."/>
            <person name="Aqrawi P."/>
            <person name="Gross S."/>
            <person name="Joshi V."/>
            <person name="Fowler G."/>
            <person name="Nazareth L."/>
            <person name="Reid J."/>
            <person name="Worley K."/>
            <person name="Petrosino J."/>
            <person name="Highlander S."/>
            <person name="Gibbs R."/>
        </authorList>
    </citation>
    <scope>NUCLEOTIDE SEQUENCE [LARGE SCALE GENOMIC DNA]</scope>
    <source>
        <strain evidence="18 19">DSM 15829</strain>
    </source>
</reference>
<feature type="domain" description="Penicillin-binding protein transpeptidase" evidence="16">
    <location>
        <begin position="338"/>
        <end position="574"/>
    </location>
</feature>
<dbReference type="EMBL" id="ACGK02000002">
    <property type="protein sequence ID" value="EGF22955.1"/>
    <property type="molecule type" value="Genomic_DNA"/>
</dbReference>
<name>F1T650_9ACTN</name>
<dbReference type="GO" id="GO:0009002">
    <property type="term" value="F:serine-type D-Ala-D-Ala carboxypeptidase activity"/>
    <property type="evidence" value="ECO:0007669"/>
    <property type="project" value="UniProtKB-EC"/>
</dbReference>
<dbReference type="PANTHER" id="PTHR32282">
    <property type="entry name" value="BINDING PROTEIN TRANSPEPTIDASE, PUTATIVE-RELATED"/>
    <property type="match status" value="1"/>
</dbReference>
<keyword evidence="15" id="KW-0472">Membrane</keyword>
<dbReference type="GO" id="GO:0071555">
    <property type="term" value="P:cell wall organization"/>
    <property type="evidence" value="ECO:0007669"/>
    <property type="project" value="UniProtKB-KW"/>
</dbReference>
<dbReference type="InterPro" id="IPR001460">
    <property type="entry name" value="PCN-bd_Tpept"/>
</dbReference>
<evidence type="ECO:0000256" key="10">
    <source>
        <dbReference type="ARBA" id="ARBA00023268"/>
    </source>
</evidence>
<comment type="catalytic activity">
    <reaction evidence="13">
        <text>[GlcNAc-(1-&gt;4)-Mur2Ac(oyl-L-Ala-gamma-D-Glu-L-Lys-D-Ala-D-Ala)](n)-di-trans,octa-cis-undecaprenyl diphosphate + beta-D-GlcNAc-(1-&gt;4)-Mur2Ac(oyl-L-Ala-gamma-D-Glu-L-Lys-D-Ala-D-Ala)-di-trans,octa-cis-undecaprenyl diphosphate = [GlcNAc-(1-&gt;4)-Mur2Ac(oyl-L-Ala-gamma-D-Glu-L-Lys-D-Ala-D-Ala)](n+1)-di-trans,octa-cis-undecaprenyl diphosphate + di-trans,octa-cis-undecaprenyl diphosphate + H(+)</text>
        <dbReference type="Rhea" id="RHEA:23708"/>
        <dbReference type="Rhea" id="RHEA-COMP:9602"/>
        <dbReference type="Rhea" id="RHEA-COMP:9603"/>
        <dbReference type="ChEBI" id="CHEBI:15378"/>
        <dbReference type="ChEBI" id="CHEBI:58405"/>
        <dbReference type="ChEBI" id="CHEBI:60033"/>
        <dbReference type="ChEBI" id="CHEBI:78435"/>
        <dbReference type="EC" id="2.4.99.28"/>
    </reaction>
</comment>
<feature type="compositionally biased region" description="Gly residues" evidence="14">
    <location>
        <begin position="719"/>
        <end position="730"/>
    </location>
</feature>
<comment type="similarity">
    <text evidence="1">In the C-terminal section; belongs to the transpeptidase family.</text>
</comment>
<dbReference type="GO" id="GO:0006508">
    <property type="term" value="P:proteolysis"/>
    <property type="evidence" value="ECO:0007669"/>
    <property type="project" value="UniProtKB-KW"/>
</dbReference>
<evidence type="ECO:0000256" key="11">
    <source>
        <dbReference type="ARBA" id="ARBA00023316"/>
    </source>
</evidence>
<organism evidence="18 19">
    <name type="scientific">Fannyhessea vaginae DSM 15829</name>
    <dbReference type="NCBI Taxonomy" id="525256"/>
    <lineage>
        <taxon>Bacteria</taxon>
        <taxon>Bacillati</taxon>
        <taxon>Actinomycetota</taxon>
        <taxon>Coriobacteriia</taxon>
        <taxon>Coriobacteriales</taxon>
        <taxon>Atopobiaceae</taxon>
        <taxon>Fannyhessea</taxon>
    </lineage>
</organism>
<evidence type="ECO:0000256" key="1">
    <source>
        <dbReference type="ARBA" id="ARBA00007090"/>
    </source>
</evidence>
<dbReference type="SUPFAM" id="SSF56601">
    <property type="entry name" value="beta-lactamase/transpeptidase-like"/>
    <property type="match status" value="1"/>
</dbReference>
<evidence type="ECO:0000313" key="19">
    <source>
        <dbReference type="Proteomes" id="UP000005947"/>
    </source>
</evidence>
<dbReference type="GO" id="GO:0008955">
    <property type="term" value="F:peptidoglycan glycosyltransferase activity"/>
    <property type="evidence" value="ECO:0007669"/>
    <property type="project" value="UniProtKB-EC"/>
</dbReference>
<evidence type="ECO:0000256" key="3">
    <source>
        <dbReference type="ARBA" id="ARBA00022645"/>
    </source>
</evidence>
<keyword evidence="15" id="KW-0812">Transmembrane</keyword>
<dbReference type="Proteomes" id="UP000005947">
    <property type="component" value="Unassembled WGS sequence"/>
</dbReference>
<keyword evidence="9" id="KW-0573">Peptidoglycan synthesis</keyword>
<keyword evidence="4" id="KW-0645">Protease</keyword>
<dbReference type="GeneID" id="93210566"/>
<comment type="catalytic activity">
    <reaction evidence="12">
        <text>Preferential cleavage: (Ac)2-L-Lys-D-Ala-|-D-Ala. Also transpeptidation of peptidyl-alanyl moieties that are N-acyl substituents of D-alanine.</text>
        <dbReference type="EC" id="3.4.16.4"/>
    </reaction>
</comment>
<dbReference type="InterPro" id="IPR012338">
    <property type="entry name" value="Beta-lactam/transpept-like"/>
</dbReference>
<comment type="similarity">
    <text evidence="2">In the N-terminal section; belongs to the glycosyltransferase 51 family.</text>
</comment>
<dbReference type="eggNOG" id="COG0744">
    <property type="taxonomic scope" value="Bacteria"/>
</dbReference>
<dbReference type="Pfam" id="PF00905">
    <property type="entry name" value="Transpeptidase"/>
    <property type="match status" value="1"/>
</dbReference>
<evidence type="ECO:0000259" key="16">
    <source>
        <dbReference type="Pfam" id="PF00905"/>
    </source>
</evidence>
<keyword evidence="15" id="KW-1133">Transmembrane helix</keyword>